<keyword evidence="1" id="KW-0472">Membrane</keyword>
<evidence type="ECO:0008006" key="4">
    <source>
        <dbReference type="Google" id="ProtNLM"/>
    </source>
</evidence>
<proteinExistence type="predicted"/>
<keyword evidence="1" id="KW-1133">Transmembrane helix</keyword>
<dbReference type="EMBL" id="CP126656">
    <property type="protein sequence ID" value="WJZ95455.1"/>
    <property type="molecule type" value="Genomic_DNA"/>
</dbReference>
<gene>
    <name evidence="2" type="ORF">VitviT2T_014225</name>
</gene>
<evidence type="ECO:0000256" key="1">
    <source>
        <dbReference type="SAM" id="Phobius"/>
    </source>
</evidence>
<name>A0ABY9CLB0_VITVI</name>
<accession>A0ABY9CLB0</accession>
<dbReference type="Proteomes" id="UP001227230">
    <property type="component" value="Chromosome 9"/>
</dbReference>
<keyword evidence="3" id="KW-1185">Reference proteome</keyword>
<protein>
    <recommendedName>
        <fullName evidence="4">Transmembrane protein</fullName>
    </recommendedName>
</protein>
<evidence type="ECO:0000313" key="3">
    <source>
        <dbReference type="Proteomes" id="UP001227230"/>
    </source>
</evidence>
<reference evidence="2 3" key="1">
    <citation type="journal article" date="2023" name="Hortic Res">
        <title>The complete reference genome for grapevine (Vitis vinifera L.) genetics and breeding.</title>
        <authorList>
            <person name="Shi X."/>
            <person name="Cao S."/>
            <person name="Wang X."/>
            <person name="Huang S."/>
            <person name="Wang Y."/>
            <person name="Liu Z."/>
            <person name="Liu W."/>
            <person name="Leng X."/>
            <person name="Peng Y."/>
            <person name="Wang N."/>
            <person name="Wang Y."/>
            <person name="Ma Z."/>
            <person name="Xu X."/>
            <person name="Zhang F."/>
            <person name="Xue H."/>
            <person name="Zhong H."/>
            <person name="Wang Y."/>
            <person name="Zhang K."/>
            <person name="Velt A."/>
            <person name="Avia K."/>
            <person name="Holtgrawe D."/>
            <person name="Grimplet J."/>
            <person name="Matus J.T."/>
            <person name="Ware D."/>
            <person name="Wu X."/>
            <person name="Wang H."/>
            <person name="Liu C."/>
            <person name="Fang Y."/>
            <person name="Rustenholz C."/>
            <person name="Cheng Z."/>
            <person name="Xiao H."/>
            <person name="Zhou Y."/>
        </authorList>
    </citation>
    <scope>NUCLEOTIDE SEQUENCE [LARGE SCALE GENOMIC DNA]</scope>
    <source>
        <strain evidence="3">cv. Pinot noir / PN40024</strain>
        <tissue evidence="2">Leaf</tissue>
    </source>
</reference>
<feature type="transmembrane region" description="Helical" evidence="1">
    <location>
        <begin position="94"/>
        <end position="110"/>
    </location>
</feature>
<keyword evidence="1" id="KW-0812">Transmembrane</keyword>
<feature type="transmembrane region" description="Helical" evidence="1">
    <location>
        <begin position="199"/>
        <end position="219"/>
    </location>
</feature>
<organism evidence="2 3">
    <name type="scientific">Vitis vinifera</name>
    <name type="common">Grape</name>
    <dbReference type="NCBI Taxonomy" id="29760"/>
    <lineage>
        <taxon>Eukaryota</taxon>
        <taxon>Viridiplantae</taxon>
        <taxon>Streptophyta</taxon>
        <taxon>Embryophyta</taxon>
        <taxon>Tracheophyta</taxon>
        <taxon>Spermatophyta</taxon>
        <taxon>Magnoliopsida</taxon>
        <taxon>eudicotyledons</taxon>
        <taxon>Gunneridae</taxon>
        <taxon>Pentapetalae</taxon>
        <taxon>rosids</taxon>
        <taxon>Vitales</taxon>
        <taxon>Vitaceae</taxon>
        <taxon>Viteae</taxon>
        <taxon>Vitis</taxon>
    </lineage>
</organism>
<evidence type="ECO:0000313" key="2">
    <source>
        <dbReference type="EMBL" id="WJZ95455.1"/>
    </source>
</evidence>
<sequence>MATTTAIVCIDHPNNCKLAASPTKPSLFFINCLEDRADVFLHCYSSPILIKKLGAHRVKIIYRTLLPINTVVPIPSSRKPKQEKPNPRQAKMKSIFFGLFFFILCAQALLSSGSESSFKLKNQDFNLSNRLVQGLDVQGVNQTFTGQLGESDDVTRYEKNENLVYSMKAKGKGAFGGANVVHRPRESRNTALRSVNPSLFVTAITACVTLGWFLGWSLASPF</sequence>